<evidence type="ECO:0008006" key="3">
    <source>
        <dbReference type="Google" id="ProtNLM"/>
    </source>
</evidence>
<protein>
    <recommendedName>
        <fullName evidence="3">50S ribosomal protein L29</fullName>
    </recommendedName>
</protein>
<sequence>MNKLMTIAELQSRTEAELRALFRQATLALARTATGTPERRNNLATLENISRAIAVGPGRGR</sequence>
<comment type="caution">
    <text evidence="1">The sequence shown here is derived from an EMBL/GenBank/DDBJ whole genome shotgun (WGS) entry which is preliminary data.</text>
</comment>
<dbReference type="RefSeq" id="WP_189424802.1">
    <property type="nucleotide sequence ID" value="NZ_BMZE01000002.1"/>
</dbReference>
<name>A0A918S2F0_9HYPH</name>
<dbReference type="EMBL" id="BMZE01000002">
    <property type="protein sequence ID" value="GHA20482.1"/>
    <property type="molecule type" value="Genomic_DNA"/>
</dbReference>
<keyword evidence="2" id="KW-1185">Reference proteome</keyword>
<accession>A0A918S2F0</accession>
<reference evidence="1" key="2">
    <citation type="submission" date="2020-09" db="EMBL/GenBank/DDBJ databases">
        <authorList>
            <person name="Sun Q."/>
            <person name="Kim S."/>
        </authorList>
    </citation>
    <scope>NUCLEOTIDE SEQUENCE</scope>
    <source>
        <strain evidence="1">KCTC 32437</strain>
    </source>
</reference>
<organism evidence="1 2">
    <name type="scientific">Devosia pacifica</name>
    <dbReference type="NCBI Taxonomy" id="1335967"/>
    <lineage>
        <taxon>Bacteria</taxon>
        <taxon>Pseudomonadati</taxon>
        <taxon>Pseudomonadota</taxon>
        <taxon>Alphaproteobacteria</taxon>
        <taxon>Hyphomicrobiales</taxon>
        <taxon>Devosiaceae</taxon>
        <taxon>Devosia</taxon>
    </lineage>
</organism>
<proteinExistence type="predicted"/>
<gene>
    <name evidence="1" type="ORF">GCM10007989_14440</name>
</gene>
<dbReference type="Proteomes" id="UP000646579">
    <property type="component" value="Unassembled WGS sequence"/>
</dbReference>
<evidence type="ECO:0000313" key="1">
    <source>
        <dbReference type="EMBL" id="GHA20482.1"/>
    </source>
</evidence>
<evidence type="ECO:0000313" key="2">
    <source>
        <dbReference type="Proteomes" id="UP000646579"/>
    </source>
</evidence>
<dbReference type="AlphaFoldDB" id="A0A918S2F0"/>
<reference evidence="1" key="1">
    <citation type="journal article" date="2014" name="Int. J. Syst. Evol. Microbiol.">
        <title>Complete genome sequence of Corynebacterium casei LMG S-19264T (=DSM 44701T), isolated from a smear-ripened cheese.</title>
        <authorList>
            <consortium name="US DOE Joint Genome Institute (JGI-PGF)"/>
            <person name="Walter F."/>
            <person name="Albersmeier A."/>
            <person name="Kalinowski J."/>
            <person name="Ruckert C."/>
        </authorList>
    </citation>
    <scope>NUCLEOTIDE SEQUENCE</scope>
    <source>
        <strain evidence="1">KCTC 32437</strain>
    </source>
</reference>